<comment type="caution">
    <text evidence="7">The sequence shown here is derived from an EMBL/GenBank/DDBJ whole genome shotgun (WGS) entry which is preliminary data.</text>
</comment>
<dbReference type="InterPro" id="IPR051677">
    <property type="entry name" value="AfsR-DnrI-RedD_regulator"/>
</dbReference>
<dbReference type="PANTHER" id="PTHR35807:SF1">
    <property type="entry name" value="TRANSCRIPTIONAL REGULATOR REDD"/>
    <property type="match status" value="1"/>
</dbReference>
<evidence type="ECO:0000259" key="6">
    <source>
        <dbReference type="SMART" id="SM01043"/>
    </source>
</evidence>
<evidence type="ECO:0000256" key="2">
    <source>
        <dbReference type="ARBA" id="ARBA00023015"/>
    </source>
</evidence>
<dbReference type="Gene3D" id="1.10.10.10">
    <property type="entry name" value="Winged helix-like DNA-binding domain superfamily/Winged helix DNA-binding domain"/>
    <property type="match status" value="1"/>
</dbReference>
<dbReference type="GO" id="GO:0003677">
    <property type="term" value="F:DNA binding"/>
    <property type="evidence" value="ECO:0007669"/>
    <property type="project" value="UniProtKB-KW"/>
</dbReference>
<keyword evidence="3 7" id="KW-0238">DNA-binding</keyword>
<dbReference type="Proteomes" id="UP000590749">
    <property type="component" value="Unassembled WGS sequence"/>
</dbReference>
<dbReference type="GO" id="GO:0000160">
    <property type="term" value="P:phosphorelay signal transduction system"/>
    <property type="evidence" value="ECO:0007669"/>
    <property type="project" value="InterPro"/>
</dbReference>
<dbReference type="GO" id="GO:0006355">
    <property type="term" value="P:regulation of DNA-templated transcription"/>
    <property type="evidence" value="ECO:0007669"/>
    <property type="project" value="InterPro"/>
</dbReference>
<feature type="domain" description="Bacterial transcriptional activator" evidence="6">
    <location>
        <begin position="95"/>
        <end position="240"/>
    </location>
</feature>
<dbReference type="SMART" id="SM01043">
    <property type="entry name" value="BTAD"/>
    <property type="match status" value="1"/>
</dbReference>
<keyword evidence="2" id="KW-0805">Transcription regulation</keyword>
<dbReference type="InterPro" id="IPR001867">
    <property type="entry name" value="OmpR/PhoB-type_DNA-bd"/>
</dbReference>
<dbReference type="RefSeq" id="WP_183218221.1">
    <property type="nucleotide sequence ID" value="NZ_BMPW01000015.1"/>
</dbReference>
<keyword evidence="8" id="KW-1185">Reference proteome</keyword>
<gene>
    <name evidence="7" type="ORF">FHR83_001688</name>
</gene>
<sequence>MGILGPVEILRPNGVKVGLQLQCRKVLALLVVAAGRPVSTGQLVRSIWGDSRPSHAPQMVRSHIRVLRGALRHETERTLPTSAAGYRIAPDRCAVDAYRFRELLDEARRRWPRDPAGAARTAHAALDLWRGADAMPDVVEVHSLRAEAAYLEELRFQAEETLVLASLESGQTEFALPRARRLAELHPNRERFWLQLMVAEALSGRLVEATSITFRQARHHLVKETGLHAPGLERLQRELLRGGRSTEQLLNLITQSPRSVA</sequence>
<dbReference type="EMBL" id="JACHXF010000002">
    <property type="protein sequence ID" value="MBB3094039.1"/>
    <property type="molecule type" value="Genomic_DNA"/>
</dbReference>
<reference evidence="7 8" key="1">
    <citation type="submission" date="2020-08" db="EMBL/GenBank/DDBJ databases">
        <title>Genomic Encyclopedia of Type Strains, Phase III (KMG-III): the genomes of soil and plant-associated and newly described type strains.</title>
        <authorList>
            <person name="Whitman W."/>
        </authorList>
    </citation>
    <scope>NUCLEOTIDE SEQUENCE [LARGE SCALE GENOMIC DNA]</scope>
    <source>
        <strain evidence="7 8">CECT 3287</strain>
    </source>
</reference>
<evidence type="ECO:0000256" key="4">
    <source>
        <dbReference type="ARBA" id="ARBA00023163"/>
    </source>
</evidence>
<evidence type="ECO:0000259" key="5">
    <source>
        <dbReference type="SMART" id="SM00862"/>
    </source>
</evidence>
<dbReference type="SUPFAM" id="SSF48452">
    <property type="entry name" value="TPR-like"/>
    <property type="match status" value="1"/>
</dbReference>
<dbReference type="SMART" id="SM00862">
    <property type="entry name" value="Trans_reg_C"/>
    <property type="match status" value="1"/>
</dbReference>
<dbReference type="InterPro" id="IPR016032">
    <property type="entry name" value="Sig_transdc_resp-reg_C-effctor"/>
</dbReference>
<organism evidence="7 8">
    <name type="scientific">Actinoplanes campanulatus</name>
    <dbReference type="NCBI Taxonomy" id="113559"/>
    <lineage>
        <taxon>Bacteria</taxon>
        <taxon>Bacillati</taxon>
        <taxon>Actinomycetota</taxon>
        <taxon>Actinomycetes</taxon>
        <taxon>Micromonosporales</taxon>
        <taxon>Micromonosporaceae</taxon>
        <taxon>Actinoplanes</taxon>
    </lineage>
</organism>
<feature type="domain" description="OmpR/PhoB-type" evidence="5">
    <location>
        <begin position="14"/>
        <end position="88"/>
    </location>
</feature>
<evidence type="ECO:0000313" key="8">
    <source>
        <dbReference type="Proteomes" id="UP000590749"/>
    </source>
</evidence>
<dbReference type="PANTHER" id="PTHR35807">
    <property type="entry name" value="TRANSCRIPTIONAL REGULATOR REDD-RELATED"/>
    <property type="match status" value="1"/>
</dbReference>
<comment type="similarity">
    <text evidence="1">Belongs to the AfsR/DnrI/RedD regulatory family.</text>
</comment>
<protein>
    <submittedName>
        <fullName evidence="7">DNA-binding SARP family transcriptional activator</fullName>
    </submittedName>
</protein>
<evidence type="ECO:0000313" key="7">
    <source>
        <dbReference type="EMBL" id="MBB3094039.1"/>
    </source>
</evidence>
<name>A0A7W5ADM5_9ACTN</name>
<evidence type="ECO:0000256" key="3">
    <source>
        <dbReference type="ARBA" id="ARBA00023125"/>
    </source>
</evidence>
<dbReference type="InterPro" id="IPR036388">
    <property type="entry name" value="WH-like_DNA-bd_sf"/>
</dbReference>
<dbReference type="AlphaFoldDB" id="A0A7W5ADM5"/>
<dbReference type="InterPro" id="IPR011990">
    <property type="entry name" value="TPR-like_helical_dom_sf"/>
</dbReference>
<dbReference type="Pfam" id="PF00486">
    <property type="entry name" value="Trans_reg_C"/>
    <property type="match status" value="1"/>
</dbReference>
<evidence type="ECO:0000256" key="1">
    <source>
        <dbReference type="ARBA" id="ARBA00005820"/>
    </source>
</evidence>
<accession>A0A7W5ADM5</accession>
<proteinExistence type="inferred from homology"/>
<keyword evidence="4" id="KW-0804">Transcription</keyword>
<dbReference type="Pfam" id="PF03704">
    <property type="entry name" value="BTAD"/>
    <property type="match status" value="1"/>
</dbReference>
<dbReference type="InterPro" id="IPR005158">
    <property type="entry name" value="BTAD"/>
</dbReference>
<dbReference type="SUPFAM" id="SSF46894">
    <property type="entry name" value="C-terminal effector domain of the bipartite response regulators"/>
    <property type="match status" value="1"/>
</dbReference>
<dbReference type="Gene3D" id="1.25.40.10">
    <property type="entry name" value="Tetratricopeptide repeat domain"/>
    <property type="match status" value="1"/>
</dbReference>